<proteinExistence type="predicted"/>
<accession>A0A6J7E1D5</accession>
<gene>
    <name evidence="1" type="ORF">UFOPK3306_01246</name>
</gene>
<evidence type="ECO:0000313" key="1">
    <source>
        <dbReference type="EMBL" id="CAB4876847.1"/>
    </source>
</evidence>
<dbReference type="AlphaFoldDB" id="A0A6J7E1D5"/>
<sequence>MKETFPPRPRFKWLFITIRLSINNFAGSARTLVAVGTSSDASIFVTTLDAVPRSGSTRAALGDEITGAALRTGSAGSGVELLELVTTCGCSGFPCCGAAAVGVAAVGVAAVGVAAVGAAAVGVDGICMAAR</sequence>
<dbReference type="EMBL" id="CAFBLI010000132">
    <property type="protein sequence ID" value="CAB4876847.1"/>
    <property type="molecule type" value="Genomic_DNA"/>
</dbReference>
<name>A0A6J7E1D5_9ZZZZ</name>
<protein>
    <submittedName>
        <fullName evidence="1">Unannotated protein</fullName>
    </submittedName>
</protein>
<reference evidence="1" key="1">
    <citation type="submission" date="2020-05" db="EMBL/GenBank/DDBJ databases">
        <authorList>
            <person name="Chiriac C."/>
            <person name="Salcher M."/>
            <person name="Ghai R."/>
            <person name="Kavagutti S V."/>
        </authorList>
    </citation>
    <scope>NUCLEOTIDE SEQUENCE</scope>
</reference>
<organism evidence="1">
    <name type="scientific">freshwater metagenome</name>
    <dbReference type="NCBI Taxonomy" id="449393"/>
    <lineage>
        <taxon>unclassified sequences</taxon>
        <taxon>metagenomes</taxon>
        <taxon>ecological metagenomes</taxon>
    </lineage>
</organism>